<dbReference type="Proteomes" id="UP000563853">
    <property type="component" value="Unassembled WGS sequence"/>
</dbReference>
<dbReference type="InterPro" id="IPR003439">
    <property type="entry name" value="ABC_transporter-like_ATP-bd"/>
</dbReference>
<accession>A0A848CDZ5</accession>
<proteinExistence type="predicted"/>
<feature type="domain" description="ABC transporter" evidence="1">
    <location>
        <begin position="24"/>
        <end position="60"/>
    </location>
</feature>
<dbReference type="EMBL" id="JABAFP010000040">
    <property type="protein sequence ID" value="NME42890.1"/>
    <property type="molecule type" value="Genomic_DNA"/>
</dbReference>
<dbReference type="AlphaFoldDB" id="A0A848CDZ5"/>
<dbReference type="Gene3D" id="3.40.50.300">
    <property type="entry name" value="P-loop containing nucleotide triphosphate hydrolases"/>
    <property type="match status" value="1"/>
</dbReference>
<dbReference type="GO" id="GO:0016887">
    <property type="term" value="F:ATP hydrolysis activity"/>
    <property type="evidence" value="ECO:0007669"/>
    <property type="project" value="InterPro"/>
</dbReference>
<keyword evidence="2" id="KW-0547">Nucleotide-binding</keyword>
<reference evidence="2 3" key="1">
    <citation type="submission" date="2020-04" db="EMBL/GenBank/DDBJ databases">
        <authorList>
            <person name="Hitch T.C.A."/>
            <person name="Wylensek D."/>
            <person name="Clavel T."/>
        </authorList>
    </citation>
    <scope>NUCLEOTIDE SEQUENCE [LARGE SCALE GENOMIC DNA]</scope>
    <source>
        <strain evidence="2 3">WCA-389-WT-5H1</strain>
    </source>
</reference>
<gene>
    <name evidence="2" type="ORF">HF863_08970</name>
</gene>
<dbReference type="InterPro" id="IPR027417">
    <property type="entry name" value="P-loop_NTPase"/>
</dbReference>
<dbReference type="GO" id="GO:0005524">
    <property type="term" value="F:ATP binding"/>
    <property type="evidence" value="ECO:0007669"/>
    <property type="project" value="UniProtKB-KW"/>
</dbReference>
<keyword evidence="2" id="KW-0067">ATP-binding</keyword>
<evidence type="ECO:0000313" key="2">
    <source>
        <dbReference type="EMBL" id="NME42890.1"/>
    </source>
</evidence>
<dbReference type="SUPFAM" id="SSF52540">
    <property type="entry name" value="P-loop containing nucleoside triphosphate hydrolases"/>
    <property type="match status" value="1"/>
</dbReference>
<dbReference type="Pfam" id="PF00005">
    <property type="entry name" value="ABC_tran"/>
    <property type="match status" value="1"/>
</dbReference>
<protein>
    <submittedName>
        <fullName evidence="2">ATP-binding cassette domain-containing protein</fullName>
    </submittedName>
</protein>
<dbReference type="RefSeq" id="WP_170091989.1">
    <property type="nucleotide sequence ID" value="NZ_JABAFP010000040.1"/>
</dbReference>
<sequence>MIKLKNITKHFQSFSIQSLNYTFENKLYQLQGDNGSGKSVLLKIIAGLDRNIKGEVVNTKKKYPILFLTDTGIGLPYVTINDNIKMDLVQTV</sequence>
<name>A0A848CDZ5_9LACO</name>
<evidence type="ECO:0000313" key="3">
    <source>
        <dbReference type="Proteomes" id="UP000563853"/>
    </source>
</evidence>
<organism evidence="2 3">
    <name type="scientific">Ligilactobacillus agilis</name>
    <dbReference type="NCBI Taxonomy" id="1601"/>
    <lineage>
        <taxon>Bacteria</taxon>
        <taxon>Bacillati</taxon>
        <taxon>Bacillota</taxon>
        <taxon>Bacilli</taxon>
        <taxon>Lactobacillales</taxon>
        <taxon>Lactobacillaceae</taxon>
        <taxon>Ligilactobacillus</taxon>
    </lineage>
</organism>
<evidence type="ECO:0000259" key="1">
    <source>
        <dbReference type="Pfam" id="PF00005"/>
    </source>
</evidence>
<comment type="caution">
    <text evidence="2">The sequence shown here is derived from an EMBL/GenBank/DDBJ whole genome shotgun (WGS) entry which is preliminary data.</text>
</comment>